<feature type="region of interest" description="Disordered" evidence="1">
    <location>
        <begin position="1"/>
        <end position="126"/>
    </location>
</feature>
<evidence type="ECO:0000313" key="3">
    <source>
        <dbReference type="EMBL" id="GHJ84411.1"/>
    </source>
</evidence>
<feature type="compositionally biased region" description="Low complexity" evidence="1">
    <location>
        <begin position="234"/>
        <end position="244"/>
    </location>
</feature>
<comment type="caution">
    <text evidence="3">The sequence shown here is derived from an EMBL/GenBank/DDBJ whole genome shotgun (WGS) entry which is preliminary data.</text>
</comment>
<dbReference type="Proteomes" id="UP000620104">
    <property type="component" value="Unassembled WGS sequence"/>
</dbReference>
<feature type="domain" description="Cell morphogenesis protein N-terminal" evidence="2">
    <location>
        <begin position="500"/>
        <end position="752"/>
    </location>
</feature>
<dbReference type="Pfam" id="PF14222">
    <property type="entry name" value="MOR2-PAG1_N"/>
    <property type="match status" value="1"/>
</dbReference>
<feature type="compositionally biased region" description="Low complexity" evidence="1">
    <location>
        <begin position="266"/>
        <end position="282"/>
    </location>
</feature>
<feature type="compositionally biased region" description="Low complexity" evidence="1">
    <location>
        <begin position="313"/>
        <end position="324"/>
    </location>
</feature>
<dbReference type="EMBL" id="BLZA01000007">
    <property type="protein sequence ID" value="GHJ84411.1"/>
    <property type="molecule type" value="Genomic_DNA"/>
</dbReference>
<protein>
    <recommendedName>
        <fullName evidence="2">Cell morphogenesis protein N-terminal domain-containing protein</fullName>
    </recommendedName>
</protein>
<dbReference type="PANTHER" id="PTHR12295:SF30">
    <property type="entry name" value="PROTEIN FURRY"/>
    <property type="match status" value="1"/>
</dbReference>
<feature type="region of interest" description="Disordered" evidence="1">
    <location>
        <begin position="234"/>
        <end position="324"/>
    </location>
</feature>
<evidence type="ECO:0000256" key="1">
    <source>
        <dbReference type="SAM" id="MobiDB-lite"/>
    </source>
</evidence>
<feature type="region of interest" description="Disordered" evidence="1">
    <location>
        <begin position="938"/>
        <end position="960"/>
    </location>
</feature>
<evidence type="ECO:0000313" key="4">
    <source>
        <dbReference type="Proteomes" id="UP000620104"/>
    </source>
</evidence>
<keyword evidence="4" id="KW-1185">Reference proteome</keyword>
<feature type="compositionally biased region" description="Polar residues" evidence="1">
    <location>
        <begin position="74"/>
        <end position="92"/>
    </location>
</feature>
<sequence length="1055" mass="114304">MEIVIPNLGDEDDEELPLPQFPGHTGGHGSQRSMDSNTSSPKRSASPLIRRLRGDSSASSRNQEENNAAFAFPQSASRPNFASVSSKTQGHQKPSAGNVGQGIKSPTRPLMKPRSGSSASESQYTDRYLPAASASTTSIHSIVMPAAQPTKKSSFANLKNAFKAAASAMERSSSSANLSSAGPSSTHGSSSGNQSSGPQPHPLAQQRGASKSTTPLPALKNPFLRSFSSSAVSLSLQSPHPSHSAGQNHHQPLTQGNSSMTRVTPSYNTSSKQSSSSSFLSTRKSRERDRVTAAKQSPGVSHIHKFSHMSRPSGHTVTTSSTSHSSGQFVFASAASETVPALPSSYATRRTPVTSPSAKTSMLAGMGGHSGSAASSMAFHQARIAAAVAAKAMPEPRSPNEIVMHELFRHFVAQSDSKVEQVVARPLMHSRPLECLHAGEDPLYDNLLRSLADCAKELPKQVIDFVAAWGQMQTEGVSDDLSMSQPSSSRYQEYTMLISERKTLAGRYIVYRLILEILQSDAGAVLPEDMTRELEESMFEAYAAEDSAYLARQDRKDVVAHGLAVLQQLSKKSPNSIVHRFISRLDGVMDGTYAEHVTALKVEHLLQGLFYVFQNSDKKCISDILSALGQRLSTASHVSWKATIAESITSWLEPRSLSINFLETEAWHDAITAITGQAERLVTEPGLWTAVFPLVVVCLCFAAPEEFNNLWRFRLEQAMGMLQSPQHKAYHEIALRNALRLIVVASLRESQSGQMVETNNFVQNLLFPTIANLNGFSTLVTNALQAVRPSELDLQLPSRAVPDVANQSSTMTIAHHMPKLPAHVPEPPAKMDTPPEYDKDCSPISPNGDDDIALSPIEFDEKDDTLGDLVGALHSLNEFFSAEDDDVEHKVLAEDAQYDLDYDQANEGRMRAILARSMRRGSSEPQLNWHLATNIRSPAHSARQLSGGEGSPGFDGLDIMDEQSPVNSIQQQISSWRLANQGHRTRPSMSSFGSITRESAGRITDSAFDLEDDVLVDNARDGPRTVAPMSAGSKKTGRLKNLVLASGSRFSPIPR</sequence>
<dbReference type="InterPro" id="IPR039867">
    <property type="entry name" value="Furry/Tao3/Mor2"/>
</dbReference>
<name>A0A8H3TP94_9TREE</name>
<dbReference type="OrthoDB" id="6287725at2759"/>
<dbReference type="GO" id="GO:0005938">
    <property type="term" value="C:cell cortex"/>
    <property type="evidence" value="ECO:0007669"/>
    <property type="project" value="TreeGrafter"/>
</dbReference>
<accession>A0A8H3TP94</accession>
<reference evidence="3" key="1">
    <citation type="submission" date="2020-07" db="EMBL/GenBank/DDBJ databases">
        <title>Draft Genome Sequence of a Deep-Sea Yeast, Naganishia (Cryptococcus) liquefaciens strain N6.</title>
        <authorList>
            <person name="Han Y.W."/>
            <person name="Kajitani R."/>
            <person name="Morimoto H."/>
            <person name="Parhat M."/>
            <person name="Tsubouchi H."/>
            <person name="Bakenova O."/>
            <person name="Ogata M."/>
            <person name="Argunhan B."/>
            <person name="Aoki R."/>
            <person name="Kajiwara S."/>
            <person name="Itoh T."/>
            <person name="Iwasaki H."/>
        </authorList>
    </citation>
    <scope>NUCLEOTIDE SEQUENCE</scope>
    <source>
        <strain evidence="3">N6</strain>
    </source>
</reference>
<dbReference type="GO" id="GO:0030427">
    <property type="term" value="C:site of polarized growth"/>
    <property type="evidence" value="ECO:0007669"/>
    <property type="project" value="TreeGrafter"/>
</dbReference>
<feature type="region of interest" description="Disordered" evidence="1">
    <location>
        <begin position="164"/>
        <end position="221"/>
    </location>
</feature>
<organism evidence="3 4">
    <name type="scientific">Naganishia liquefaciens</name>
    <dbReference type="NCBI Taxonomy" id="104408"/>
    <lineage>
        <taxon>Eukaryota</taxon>
        <taxon>Fungi</taxon>
        <taxon>Dikarya</taxon>
        <taxon>Basidiomycota</taxon>
        <taxon>Agaricomycotina</taxon>
        <taxon>Tremellomycetes</taxon>
        <taxon>Filobasidiales</taxon>
        <taxon>Filobasidiaceae</taxon>
        <taxon>Naganishia</taxon>
    </lineage>
</organism>
<gene>
    <name evidence="3" type="ORF">NliqN6_0813</name>
</gene>
<proteinExistence type="predicted"/>
<dbReference type="GO" id="GO:0000902">
    <property type="term" value="P:cell morphogenesis"/>
    <property type="evidence" value="ECO:0007669"/>
    <property type="project" value="InterPro"/>
</dbReference>
<dbReference type="InterPro" id="IPR025614">
    <property type="entry name" value="Cell_morpho_N"/>
</dbReference>
<feature type="compositionally biased region" description="Polar residues" evidence="1">
    <location>
        <begin position="30"/>
        <end position="43"/>
    </location>
</feature>
<feature type="compositionally biased region" description="Polar residues" evidence="1">
    <location>
        <begin position="115"/>
        <end position="125"/>
    </location>
</feature>
<feature type="compositionally biased region" description="Low complexity" evidence="1">
    <location>
        <begin position="164"/>
        <end position="198"/>
    </location>
</feature>
<dbReference type="AlphaFoldDB" id="A0A8H3TP94"/>
<dbReference type="PANTHER" id="PTHR12295">
    <property type="entry name" value="FURRY-RELATED"/>
    <property type="match status" value="1"/>
</dbReference>
<evidence type="ECO:0000259" key="2">
    <source>
        <dbReference type="Pfam" id="PF14222"/>
    </source>
</evidence>
<feature type="compositionally biased region" description="Polar residues" evidence="1">
    <location>
        <begin position="245"/>
        <end position="265"/>
    </location>
</feature>